<reference evidence="3" key="1">
    <citation type="journal article" date="2019" name="Int. J. Syst. Evol. Microbiol.">
        <title>The Global Catalogue of Microorganisms (GCM) 10K type strain sequencing project: providing services to taxonomists for standard genome sequencing and annotation.</title>
        <authorList>
            <consortium name="The Broad Institute Genomics Platform"/>
            <consortium name="The Broad Institute Genome Sequencing Center for Infectious Disease"/>
            <person name="Wu L."/>
            <person name="Ma J."/>
        </authorList>
    </citation>
    <scope>NUCLEOTIDE SEQUENCE [LARGE SCALE GENOMIC DNA]</scope>
    <source>
        <strain evidence="3">JCM 16904</strain>
    </source>
</reference>
<dbReference type="EMBL" id="BAAAZP010000266">
    <property type="protein sequence ID" value="GAA3721468.1"/>
    <property type="molecule type" value="Genomic_DNA"/>
</dbReference>
<accession>A0ABP7EMI5</accession>
<evidence type="ECO:0000313" key="3">
    <source>
        <dbReference type="Proteomes" id="UP001500902"/>
    </source>
</evidence>
<keyword evidence="3" id="KW-1185">Reference proteome</keyword>
<evidence type="ECO:0000256" key="1">
    <source>
        <dbReference type="SAM" id="MobiDB-lite"/>
    </source>
</evidence>
<protein>
    <recommendedName>
        <fullName evidence="4">Chromosome partition protein Smc</fullName>
    </recommendedName>
</protein>
<feature type="compositionally biased region" description="Basic and acidic residues" evidence="1">
    <location>
        <begin position="247"/>
        <end position="264"/>
    </location>
</feature>
<dbReference type="RefSeq" id="WP_344897682.1">
    <property type="nucleotide sequence ID" value="NZ_BAAAZP010000266.1"/>
</dbReference>
<sequence>MKLIERATHSAPVICAFPGCELLAVMVTAGRPGARPKYCDLVDDNDRRLHTALTAFRERERIARAEGKGRGRPADSERPVSASITRAIEVHERIRADIAQLTKRLEGLVAEFDRIGDVEAVEAEVEAARAHADRQIAAMREQLAGEVQRRRQAEEEAEEAQRAAAEAVEQLREAEEAACRATEQATEARQALDRGLALAERQIAAVQAEAATAVEATERRATEQERQAAAAVTEAETRAALAAQAEAEARAQARQARKDAERERQVLQESYEARLAALEESRAELRARAERAEELAQNERTERRRLTDDGHHRARVRKTRQDANGVSHVVNGTAP</sequence>
<feature type="region of interest" description="Disordered" evidence="1">
    <location>
        <begin position="243"/>
        <end position="264"/>
    </location>
</feature>
<evidence type="ECO:0008006" key="4">
    <source>
        <dbReference type="Google" id="ProtNLM"/>
    </source>
</evidence>
<feature type="compositionally biased region" description="Basic and acidic residues" evidence="1">
    <location>
        <begin position="289"/>
        <end position="311"/>
    </location>
</feature>
<organism evidence="2 3">
    <name type="scientific">Nonomuraea antimicrobica</name>
    <dbReference type="NCBI Taxonomy" id="561173"/>
    <lineage>
        <taxon>Bacteria</taxon>
        <taxon>Bacillati</taxon>
        <taxon>Actinomycetota</taxon>
        <taxon>Actinomycetes</taxon>
        <taxon>Streptosporangiales</taxon>
        <taxon>Streptosporangiaceae</taxon>
        <taxon>Nonomuraea</taxon>
    </lineage>
</organism>
<name>A0ABP7EMI5_9ACTN</name>
<evidence type="ECO:0000313" key="2">
    <source>
        <dbReference type="EMBL" id="GAA3721468.1"/>
    </source>
</evidence>
<comment type="caution">
    <text evidence="2">The sequence shown here is derived from an EMBL/GenBank/DDBJ whole genome shotgun (WGS) entry which is preliminary data.</text>
</comment>
<feature type="region of interest" description="Disordered" evidence="1">
    <location>
        <begin position="289"/>
        <end position="335"/>
    </location>
</feature>
<gene>
    <name evidence="2" type="ORF">GCM10022224_103820</name>
</gene>
<dbReference type="Proteomes" id="UP001500902">
    <property type="component" value="Unassembled WGS sequence"/>
</dbReference>
<proteinExistence type="predicted"/>